<reference evidence="1" key="1">
    <citation type="submission" date="2020-04" db="EMBL/GenBank/DDBJ databases">
        <authorList>
            <person name="Chiriac C."/>
            <person name="Salcher M."/>
            <person name="Ghai R."/>
            <person name="Kavagutti S V."/>
        </authorList>
    </citation>
    <scope>NUCLEOTIDE SEQUENCE</scope>
</reference>
<dbReference type="EMBL" id="LR796209">
    <property type="protein sequence ID" value="CAB4127263.1"/>
    <property type="molecule type" value="Genomic_DNA"/>
</dbReference>
<sequence length="130" mass="14707">MALRLSNSDLEALYSKITTEPLFVVVYQESTRWYIESPDEQGLGQFDQVEGLARIFLTEEEATAYALAVQSYCPEDLGIIKMSVDFLTTMLQYSVSQETTVPARVDVSTVRMGEWPTGIETLWSHYATVH</sequence>
<organism evidence="1">
    <name type="scientific">uncultured Caudovirales phage</name>
    <dbReference type="NCBI Taxonomy" id="2100421"/>
    <lineage>
        <taxon>Viruses</taxon>
        <taxon>Duplodnaviria</taxon>
        <taxon>Heunggongvirae</taxon>
        <taxon>Uroviricota</taxon>
        <taxon>Caudoviricetes</taxon>
        <taxon>Peduoviridae</taxon>
        <taxon>Maltschvirus</taxon>
        <taxon>Maltschvirus maltsch</taxon>
    </lineage>
</organism>
<accession>A0A6J5L219</accession>
<proteinExistence type="predicted"/>
<name>A0A6J5L219_9CAUD</name>
<protein>
    <submittedName>
        <fullName evidence="1">Uncharacterized protein</fullName>
    </submittedName>
</protein>
<evidence type="ECO:0000313" key="1">
    <source>
        <dbReference type="EMBL" id="CAB4127263.1"/>
    </source>
</evidence>
<gene>
    <name evidence="1" type="ORF">UFOVP75_109</name>
</gene>